<name>A0A3N4P0I9_9GAMM</name>
<comment type="caution">
    <text evidence="2">The sequence shown here is derived from an EMBL/GenBank/DDBJ whole genome shotgun (WGS) entry which is preliminary data.</text>
</comment>
<sequence length="89" mass="9523">MHRSKLEKLTDYVTGEAVAWLLKQNAPVSGASLANRLSAMAAKETNRDRQQALALALAEVRTELPSARAVAEPPRRSGSESVSAGAKKH</sequence>
<dbReference type="Proteomes" id="UP000281332">
    <property type="component" value="Unassembled WGS sequence"/>
</dbReference>
<dbReference type="RefSeq" id="WP_123801919.1">
    <property type="nucleotide sequence ID" value="NZ_RMVG01000013.1"/>
</dbReference>
<evidence type="ECO:0000313" key="2">
    <source>
        <dbReference type="EMBL" id="RPD98070.1"/>
    </source>
</evidence>
<gene>
    <name evidence="2" type="ORF">BBB56_16010</name>
</gene>
<organism evidence="2 3">
    <name type="scientific">Candidatus Pantoea deserta</name>
    <dbReference type="NCBI Taxonomy" id="1869313"/>
    <lineage>
        <taxon>Bacteria</taxon>
        <taxon>Pseudomonadati</taxon>
        <taxon>Pseudomonadota</taxon>
        <taxon>Gammaproteobacteria</taxon>
        <taxon>Enterobacterales</taxon>
        <taxon>Erwiniaceae</taxon>
        <taxon>Pantoea</taxon>
    </lineage>
</organism>
<keyword evidence="3" id="KW-1185">Reference proteome</keyword>
<dbReference type="AlphaFoldDB" id="A0A3N4P0I9"/>
<accession>A0A3N4P0I9</accession>
<protein>
    <submittedName>
        <fullName evidence="2">Uncharacterized protein</fullName>
    </submittedName>
</protein>
<reference evidence="2 3" key="1">
    <citation type="submission" date="2018-11" db="EMBL/GenBank/DDBJ databases">
        <title>Whole genome sequencing of Pantoea sp. RIT388.</title>
        <authorList>
            <person name="Gan H.M."/>
            <person name="Hudson A.O."/>
        </authorList>
    </citation>
    <scope>NUCLEOTIDE SEQUENCE [LARGE SCALE GENOMIC DNA]</scope>
    <source>
        <strain evidence="2 3">RIT388</strain>
    </source>
</reference>
<feature type="region of interest" description="Disordered" evidence="1">
    <location>
        <begin position="65"/>
        <end position="89"/>
    </location>
</feature>
<evidence type="ECO:0000313" key="3">
    <source>
        <dbReference type="Proteomes" id="UP000281332"/>
    </source>
</evidence>
<evidence type="ECO:0000256" key="1">
    <source>
        <dbReference type="SAM" id="MobiDB-lite"/>
    </source>
</evidence>
<dbReference type="OrthoDB" id="6539751at2"/>
<proteinExistence type="predicted"/>
<dbReference type="EMBL" id="RMVG01000013">
    <property type="protein sequence ID" value="RPD98070.1"/>
    <property type="molecule type" value="Genomic_DNA"/>
</dbReference>